<dbReference type="Proteomes" id="UP001499884">
    <property type="component" value="Unassembled WGS sequence"/>
</dbReference>
<keyword evidence="2" id="KW-1185">Reference proteome</keyword>
<comment type="caution">
    <text evidence="1">The sequence shown here is derived from an EMBL/GenBank/DDBJ whole genome shotgun (WGS) entry which is preliminary data.</text>
</comment>
<name>A0ABP7EFL2_9ACTN</name>
<proteinExistence type="predicted"/>
<evidence type="ECO:0000313" key="1">
    <source>
        <dbReference type="EMBL" id="GAA3718467.1"/>
    </source>
</evidence>
<gene>
    <name evidence="1" type="ORF">GCM10023082_15000</name>
</gene>
<dbReference type="EMBL" id="BAABEP010000006">
    <property type="protein sequence ID" value="GAA3718467.1"/>
    <property type="molecule type" value="Genomic_DNA"/>
</dbReference>
<accession>A0ABP7EFL2</accession>
<reference evidence="2" key="1">
    <citation type="journal article" date="2019" name="Int. J. Syst. Evol. Microbiol.">
        <title>The Global Catalogue of Microorganisms (GCM) 10K type strain sequencing project: providing services to taxonomists for standard genome sequencing and annotation.</title>
        <authorList>
            <consortium name="The Broad Institute Genomics Platform"/>
            <consortium name="The Broad Institute Genome Sequencing Center for Infectious Disease"/>
            <person name="Wu L."/>
            <person name="Ma J."/>
        </authorList>
    </citation>
    <scope>NUCLEOTIDE SEQUENCE [LARGE SCALE GENOMIC DNA]</scope>
    <source>
        <strain evidence="2">JCM 30846</strain>
    </source>
</reference>
<organism evidence="1 2">
    <name type="scientific">Streptomyces tremellae</name>
    <dbReference type="NCBI Taxonomy" id="1124239"/>
    <lineage>
        <taxon>Bacteria</taxon>
        <taxon>Bacillati</taxon>
        <taxon>Actinomycetota</taxon>
        <taxon>Actinomycetes</taxon>
        <taxon>Kitasatosporales</taxon>
        <taxon>Streptomycetaceae</taxon>
        <taxon>Streptomyces</taxon>
    </lineage>
</organism>
<sequence length="83" mass="8883">MDTRTSAAGPAERLCHWHSGTSTTARLVATYPPVSGGGAADLYACADCRERHGLTPIDTLTTDELYTHLREAVAPYLHLGRAS</sequence>
<dbReference type="RefSeq" id="WP_345642881.1">
    <property type="nucleotide sequence ID" value="NZ_BAABEP010000006.1"/>
</dbReference>
<protein>
    <submittedName>
        <fullName evidence="1">Uncharacterized protein</fullName>
    </submittedName>
</protein>
<evidence type="ECO:0000313" key="2">
    <source>
        <dbReference type="Proteomes" id="UP001499884"/>
    </source>
</evidence>